<dbReference type="EMBL" id="FOLE01000001">
    <property type="protein sequence ID" value="SFB80710.1"/>
    <property type="molecule type" value="Genomic_DNA"/>
</dbReference>
<dbReference type="STRING" id="927664.SAMN05421780_101565"/>
<proteinExistence type="predicted"/>
<dbReference type="RefSeq" id="WP_091506930.1">
    <property type="nucleotide sequence ID" value="NZ_FOLE01000001.1"/>
</dbReference>
<keyword evidence="2" id="KW-1185">Reference proteome</keyword>
<dbReference type="OrthoDB" id="677839at2"/>
<gene>
    <name evidence="1" type="ORF">SAMN05421780_101565</name>
</gene>
<protein>
    <submittedName>
        <fullName evidence="1">Uncharacterized protein</fullName>
    </submittedName>
</protein>
<evidence type="ECO:0000313" key="1">
    <source>
        <dbReference type="EMBL" id="SFB80710.1"/>
    </source>
</evidence>
<reference evidence="1 2" key="1">
    <citation type="submission" date="2016-10" db="EMBL/GenBank/DDBJ databases">
        <authorList>
            <person name="de Groot N.N."/>
        </authorList>
    </citation>
    <scope>NUCLEOTIDE SEQUENCE [LARGE SCALE GENOMIC DNA]</scope>
    <source>
        <strain evidence="1 2">DSM 6793</strain>
    </source>
</reference>
<dbReference type="AlphaFoldDB" id="A0A1I1E701"/>
<name>A0A1I1E701_9BACT</name>
<accession>A0A1I1E701</accession>
<organism evidence="1 2">
    <name type="scientific">Flexibacter flexilis DSM 6793</name>
    <dbReference type="NCBI Taxonomy" id="927664"/>
    <lineage>
        <taxon>Bacteria</taxon>
        <taxon>Pseudomonadati</taxon>
        <taxon>Bacteroidota</taxon>
        <taxon>Cytophagia</taxon>
        <taxon>Cytophagales</taxon>
        <taxon>Flexibacteraceae</taxon>
        <taxon>Flexibacter</taxon>
    </lineage>
</organism>
<dbReference type="Proteomes" id="UP000199514">
    <property type="component" value="Unassembled WGS sequence"/>
</dbReference>
<sequence length="144" mass="16171">MKQTGSENVKYATPDQKQYLAVLCKKNGIDAEAKKQLVSAASEGRAESSDDLYLKEAQSLIKQLVEKTTGELPITAEERMRSKIISVAHQLRWKLPDGRADIERLNNWCIKYGAGVTLNQANAEQLRKMVTAIENILKQQLNQI</sequence>
<evidence type="ECO:0000313" key="2">
    <source>
        <dbReference type="Proteomes" id="UP000199514"/>
    </source>
</evidence>